<dbReference type="InterPro" id="IPR035205">
    <property type="entry name" value="DUF5320"/>
</dbReference>
<feature type="region of interest" description="Disordered" evidence="1">
    <location>
        <begin position="1"/>
        <end position="63"/>
    </location>
</feature>
<organism evidence="2">
    <name type="scientific">marine sediment metagenome</name>
    <dbReference type="NCBI Taxonomy" id="412755"/>
    <lineage>
        <taxon>unclassified sequences</taxon>
        <taxon>metagenomes</taxon>
        <taxon>ecological metagenomes</taxon>
    </lineage>
</organism>
<sequence>MPGLDGTGPAGQRPLTGRGLGPCGRGMASGRGFGRGLGRGFGRRRVGPTTPTQETQEKAENTT</sequence>
<evidence type="ECO:0008006" key="3">
    <source>
        <dbReference type="Google" id="ProtNLM"/>
    </source>
</evidence>
<protein>
    <recommendedName>
        <fullName evidence="3">Cytoplasmic protein</fullName>
    </recommendedName>
</protein>
<accession>X1A2L4</accession>
<dbReference type="Pfam" id="PF17253">
    <property type="entry name" value="DUF5320"/>
    <property type="match status" value="1"/>
</dbReference>
<name>X1A2L4_9ZZZZ</name>
<reference evidence="2" key="1">
    <citation type="journal article" date="2014" name="Front. Microbiol.">
        <title>High frequency of phylogenetically diverse reductive dehalogenase-homologous genes in deep subseafloor sedimentary metagenomes.</title>
        <authorList>
            <person name="Kawai M."/>
            <person name="Futagami T."/>
            <person name="Toyoda A."/>
            <person name="Takaki Y."/>
            <person name="Nishi S."/>
            <person name="Hori S."/>
            <person name="Arai W."/>
            <person name="Tsubouchi T."/>
            <person name="Morono Y."/>
            <person name="Uchiyama I."/>
            <person name="Ito T."/>
            <person name="Fujiyama A."/>
            <person name="Inagaki F."/>
            <person name="Takami H."/>
        </authorList>
    </citation>
    <scope>NUCLEOTIDE SEQUENCE</scope>
    <source>
        <strain evidence="2">Expedition CK06-06</strain>
    </source>
</reference>
<evidence type="ECO:0000256" key="1">
    <source>
        <dbReference type="SAM" id="MobiDB-lite"/>
    </source>
</evidence>
<dbReference type="EMBL" id="BART01004150">
    <property type="protein sequence ID" value="GAG67038.1"/>
    <property type="molecule type" value="Genomic_DNA"/>
</dbReference>
<dbReference type="AlphaFoldDB" id="X1A2L4"/>
<feature type="compositionally biased region" description="Gly residues" evidence="1">
    <location>
        <begin position="18"/>
        <end position="40"/>
    </location>
</feature>
<comment type="caution">
    <text evidence="2">The sequence shown here is derived from an EMBL/GenBank/DDBJ whole genome shotgun (WGS) entry which is preliminary data.</text>
</comment>
<gene>
    <name evidence="2" type="ORF">S01H4_10689</name>
</gene>
<evidence type="ECO:0000313" key="2">
    <source>
        <dbReference type="EMBL" id="GAG67038.1"/>
    </source>
</evidence>
<proteinExistence type="predicted"/>